<evidence type="ECO:0000313" key="4">
    <source>
        <dbReference type="Proteomes" id="UP000001068"/>
    </source>
</evidence>
<organism evidence="3 4">
    <name type="scientific">Desulfurococcus mucosus (strain ATCC 35584 / DSM 2162 / JCM 9187 / O7/1)</name>
    <dbReference type="NCBI Taxonomy" id="765177"/>
    <lineage>
        <taxon>Archaea</taxon>
        <taxon>Thermoproteota</taxon>
        <taxon>Thermoprotei</taxon>
        <taxon>Desulfurococcales</taxon>
        <taxon>Desulfurococcaceae</taxon>
        <taxon>Desulfurococcus</taxon>
    </lineage>
</organism>
<dbReference type="Pfam" id="PF01989">
    <property type="entry name" value="AcnX_swivel_put"/>
    <property type="match status" value="1"/>
</dbReference>
<feature type="domain" description="Phosphomevalonate dehydratase small subunit-like" evidence="2">
    <location>
        <begin position="5"/>
        <end position="81"/>
    </location>
</feature>
<reference evidence="3 4" key="2">
    <citation type="journal article" date="2011" name="Stand. Genomic Sci.">
        <title>Complete genome sequence of Desulfurococcus mucosus type strain (O7/1).</title>
        <authorList>
            <person name="Wirth R."/>
            <person name="Chertkov O."/>
            <person name="Held B."/>
            <person name="Lapidus A."/>
            <person name="Nolan M."/>
            <person name="Lucas S."/>
            <person name="Hammon N."/>
            <person name="Deshpande S."/>
            <person name="Cheng J.F."/>
            <person name="Tapia R."/>
            <person name="Han C."/>
            <person name="Goodwin L."/>
            <person name="Pitluck S."/>
            <person name="Liolios K."/>
            <person name="Ioanna P."/>
            <person name="Ivanova N."/>
            <person name="Mavromatis K."/>
            <person name="Mikhailova N."/>
            <person name="Pati A."/>
            <person name="Chen A."/>
            <person name="Palaniappan K."/>
            <person name="Land M."/>
            <person name="Hauser L."/>
            <person name="Chang Y.J."/>
            <person name="Jeffries C.D."/>
            <person name="Bilek Y."/>
            <person name="Hader T."/>
            <person name="Rohde M."/>
            <person name="Spring S."/>
            <person name="Sikorski J."/>
            <person name="Goker M."/>
            <person name="Woyke T."/>
            <person name="Bristow J."/>
            <person name="Eisen J.A."/>
            <person name="Markowitz V."/>
            <person name="Hugenholtz P."/>
            <person name="Kyrpides N.C."/>
            <person name="Klenk H.P."/>
        </authorList>
    </citation>
    <scope>NUCLEOTIDE SEQUENCE [LARGE SCALE GENOMIC DNA]</scope>
    <source>
        <strain evidence="4">ATCC 35584 / DSM 2162 / JCM 9187 / O7/1</strain>
    </source>
</reference>
<dbReference type="GeneID" id="10153388"/>
<dbReference type="SUPFAM" id="SSF52016">
    <property type="entry name" value="LeuD/IlvD-like"/>
    <property type="match status" value="1"/>
</dbReference>
<protein>
    <recommendedName>
        <fullName evidence="2">Phosphomevalonate dehydratase small subunit-like domain-containing protein</fullName>
    </recommendedName>
</protein>
<gene>
    <name evidence="3" type="ordered locus">Desmu_0693</name>
</gene>
<dbReference type="AlphaFoldDB" id="E8R924"/>
<dbReference type="GO" id="GO:0016829">
    <property type="term" value="F:lyase activity"/>
    <property type="evidence" value="ECO:0007669"/>
    <property type="project" value="UniProtKB-KW"/>
</dbReference>
<name>E8R924_DESM0</name>
<dbReference type="KEGG" id="dmu:Desmu_0693"/>
<evidence type="ECO:0000256" key="1">
    <source>
        <dbReference type="ARBA" id="ARBA00023239"/>
    </source>
</evidence>
<evidence type="ECO:0000259" key="2">
    <source>
        <dbReference type="Pfam" id="PF01989"/>
    </source>
</evidence>
<proteinExistence type="predicted"/>
<dbReference type="EMBL" id="CP002363">
    <property type="protein sequence ID" value="ADV65000.1"/>
    <property type="molecule type" value="Genomic_DNA"/>
</dbReference>
<dbReference type="eggNOG" id="arCOG04279">
    <property type="taxonomic scope" value="Archaea"/>
</dbReference>
<dbReference type="Proteomes" id="UP000001068">
    <property type="component" value="Chromosome"/>
</dbReference>
<dbReference type="InterPro" id="IPR002840">
    <property type="entry name" value="PMDh-S-like_dom"/>
</dbReference>
<keyword evidence="4" id="KW-1185">Reference proteome</keyword>
<dbReference type="Gene3D" id="3.50.30.10">
    <property type="entry name" value="Phosphohistidine domain"/>
    <property type="match status" value="1"/>
</dbReference>
<dbReference type="RefSeq" id="WP_013562222.1">
    <property type="nucleotide sequence ID" value="NC_014961.1"/>
</dbReference>
<keyword evidence="1" id="KW-0456">Lyase</keyword>
<accession>E8R924</accession>
<dbReference type="STRING" id="765177.Desmu_0693"/>
<reference evidence="4" key="1">
    <citation type="submission" date="2010-11" db="EMBL/GenBank/DDBJ databases">
        <title>The complete genome of Desulfurococcus mucosus DSM 2162.</title>
        <authorList>
            <consortium name="US DOE Joint Genome Institute (JGI-PGF)"/>
            <person name="Lucas S."/>
            <person name="Copeland A."/>
            <person name="Lapidus A."/>
            <person name="Bruce D."/>
            <person name="Goodwin L."/>
            <person name="Pitluck S."/>
            <person name="Kyrpides N."/>
            <person name="Mavromatis K."/>
            <person name="Pagani I."/>
            <person name="Ivanova N."/>
            <person name="Ovchinnikova G."/>
            <person name="Chertkov O."/>
            <person name="Held B."/>
            <person name="Brettin T."/>
            <person name="Detter J.C."/>
            <person name="Tapia R."/>
            <person name="Han C."/>
            <person name="Land M."/>
            <person name="Hauser L."/>
            <person name="Markowitz V."/>
            <person name="Cheng J.-F."/>
            <person name="Hugenholtz P."/>
            <person name="Woyke T."/>
            <person name="Wu D."/>
            <person name="Wirth R."/>
            <person name="Bilek Y."/>
            <person name="Hader T."/>
            <person name="Klenk H.-P."/>
            <person name="Eisen J.A."/>
        </authorList>
    </citation>
    <scope>NUCLEOTIDE SEQUENCE [LARGE SCALE GENOMIC DNA]</scope>
    <source>
        <strain evidence="4">ATCC 35584 / DSM 2162 / JCM 9187 / O7/1</strain>
    </source>
</reference>
<dbReference type="HOGENOM" id="CLU_141583_2_1_2"/>
<sequence>MDQYLSFLGEVDPVRGVVKTESGEVSIRGRVLVFKGGRGSTVGSYVIYAMRQQGSSPLCMVVKEAEPILIAGCVIAEIPLLVVEDYEGFRDALKTKRRVRYMRGSGVIYAW</sequence>
<evidence type="ECO:0000313" key="3">
    <source>
        <dbReference type="EMBL" id="ADV65000.1"/>
    </source>
</evidence>